<evidence type="ECO:0000259" key="4">
    <source>
        <dbReference type="Pfam" id="PF00933"/>
    </source>
</evidence>
<dbReference type="InterPro" id="IPR050226">
    <property type="entry name" value="NagZ_Beta-hexosaminidase"/>
</dbReference>
<evidence type="ECO:0000256" key="1">
    <source>
        <dbReference type="ARBA" id="ARBA00005336"/>
    </source>
</evidence>
<dbReference type="Gene3D" id="3.20.20.300">
    <property type="entry name" value="Glycoside hydrolase, family 3, N-terminal domain"/>
    <property type="match status" value="1"/>
</dbReference>
<keyword evidence="2" id="KW-0378">Hydrolase</keyword>
<dbReference type="PANTHER" id="PTHR30480:SF14">
    <property type="entry name" value="HYDROLASE, PUTATIVE (AFU_ORTHOLOGUE AFUA_4G13770)-RELATED"/>
    <property type="match status" value="1"/>
</dbReference>
<keyword evidence="6" id="KW-1185">Reference proteome</keyword>
<evidence type="ECO:0000256" key="3">
    <source>
        <dbReference type="ARBA" id="ARBA00023295"/>
    </source>
</evidence>
<gene>
    <name evidence="5" type="ORF">GCM10009839_49000</name>
</gene>
<dbReference type="Pfam" id="PF00933">
    <property type="entry name" value="Glyco_hydro_3"/>
    <property type="match status" value="1"/>
</dbReference>
<evidence type="ECO:0000256" key="2">
    <source>
        <dbReference type="ARBA" id="ARBA00022801"/>
    </source>
</evidence>
<feature type="domain" description="Glycoside hydrolase family 3 N-terminal" evidence="4">
    <location>
        <begin position="33"/>
        <end position="341"/>
    </location>
</feature>
<organism evidence="5 6">
    <name type="scientific">Catenulispora yoronensis</name>
    <dbReference type="NCBI Taxonomy" id="450799"/>
    <lineage>
        <taxon>Bacteria</taxon>
        <taxon>Bacillati</taxon>
        <taxon>Actinomycetota</taxon>
        <taxon>Actinomycetes</taxon>
        <taxon>Catenulisporales</taxon>
        <taxon>Catenulisporaceae</taxon>
        <taxon>Catenulispora</taxon>
    </lineage>
</organism>
<protein>
    <recommendedName>
        <fullName evidence="4">Glycoside hydrolase family 3 N-terminal domain-containing protein</fullName>
    </recommendedName>
</protein>
<reference evidence="5 6" key="1">
    <citation type="journal article" date="2019" name="Int. J. Syst. Evol. Microbiol.">
        <title>The Global Catalogue of Microorganisms (GCM) 10K type strain sequencing project: providing services to taxonomists for standard genome sequencing and annotation.</title>
        <authorList>
            <consortium name="The Broad Institute Genomics Platform"/>
            <consortium name="The Broad Institute Genome Sequencing Center for Infectious Disease"/>
            <person name="Wu L."/>
            <person name="Ma J."/>
        </authorList>
    </citation>
    <scope>NUCLEOTIDE SEQUENCE [LARGE SCALE GENOMIC DNA]</scope>
    <source>
        <strain evidence="5 6">JCM 16014</strain>
    </source>
</reference>
<name>A0ABN2UP27_9ACTN</name>
<dbReference type="PANTHER" id="PTHR30480">
    <property type="entry name" value="BETA-HEXOSAMINIDASE-RELATED"/>
    <property type="match status" value="1"/>
</dbReference>
<keyword evidence="3" id="KW-0326">Glycosidase</keyword>
<dbReference type="InterPro" id="IPR001764">
    <property type="entry name" value="Glyco_hydro_3_N"/>
</dbReference>
<comment type="similarity">
    <text evidence="1">Belongs to the glycosyl hydrolase 3 family.</text>
</comment>
<dbReference type="Proteomes" id="UP001500751">
    <property type="component" value="Unassembled WGS sequence"/>
</dbReference>
<evidence type="ECO:0000313" key="5">
    <source>
        <dbReference type="EMBL" id="GAA2040922.1"/>
    </source>
</evidence>
<dbReference type="EMBL" id="BAAAQN010000030">
    <property type="protein sequence ID" value="GAA2040922.1"/>
    <property type="molecule type" value="Genomic_DNA"/>
</dbReference>
<dbReference type="SUPFAM" id="SSF51445">
    <property type="entry name" value="(Trans)glycosidases"/>
    <property type="match status" value="1"/>
</dbReference>
<sequence length="347" mass="35416">MPPAPATTAAPSNLTLQQLAGQRIVYSYQGVTPPQHLLDLIRQGRVAGVIFFSGNISSRAQITGVITQLRQAQAASPVHLPLLLMTDQEGGVVRRLPGPPDVSAKQIGQSADPVGAATSAGKAAGDNLAGVGMNLNLAPVLDVSRTPGDFIDATQRSFSENANQVSTLGAAFITAQQNTGVAATAKHFPGLGSAPAGSNTDLRPVTLTVPLSQLRNVDEYPYGAAINSGVKLVMLSWAIYSNLDAGHPAGMSSTVVEQELRGRTGFKGVTVTDALEAGALQAYGGAGNRAFSAAAAGMDLLLCSSGDPAQGDAAAQAIVDAVNTGKLNRAGFDAAVARVNALRGELK</sequence>
<evidence type="ECO:0000313" key="6">
    <source>
        <dbReference type="Proteomes" id="UP001500751"/>
    </source>
</evidence>
<comment type="caution">
    <text evidence="5">The sequence shown here is derived from an EMBL/GenBank/DDBJ whole genome shotgun (WGS) entry which is preliminary data.</text>
</comment>
<dbReference type="InterPro" id="IPR036962">
    <property type="entry name" value="Glyco_hydro_3_N_sf"/>
</dbReference>
<dbReference type="InterPro" id="IPR017853">
    <property type="entry name" value="GH"/>
</dbReference>
<accession>A0ABN2UP27</accession>
<proteinExistence type="inferred from homology"/>